<reference evidence="12 13" key="1">
    <citation type="submission" date="2020-04" db="EMBL/GenBank/DDBJ databases">
        <title>Luteolibacter sp. G-1-1-1 isolated from soil.</title>
        <authorList>
            <person name="Dahal R.H."/>
        </authorList>
    </citation>
    <scope>NUCLEOTIDE SEQUENCE [LARGE SCALE GENOMIC DNA]</scope>
    <source>
        <strain evidence="12 13">G-1-1-1</strain>
    </source>
</reference>
<evidence type="ECO:0000256" key="10">
    <source>
        <dbReference type="SAM" id="MobiDB-lite"/>
    </source>
</evidence>
<dbReference type="GO" id="GO:0004359">
    <property type="term" value="F:glutaminase activity"/>
    <property type="evidence" value="ECO:0007669"/>
    <property type="project" value="InterPro"/>
</dbReference>
<keyword evidence="5 7" id="KW-0067">ATP-binding</keyword>
<evidence type="ECO:0000256" key="1">
    <source>
        <dbReference type="ARBA" id="ARBA00005188"/>
    </source>
</evidence>
<dbReference type="InterPro" id="IPR041856">
    <property type="entry name" value="NAD+_synth_C"/>
</dbReference>
<dbReference type="Pfam" id="PF00795">
    <property type="entry name" value="CN_hydrolase"/>
    <property type="match status" value="1"/>
</dbReference>
<feature type="active site" description="Nucleophile; for glutaminase activity" evidence="7">
    <location>
        <position position="176"/>
    </location>
</feature>
<comment type="caution">
    <text evidence="7">Lacks conserved residue(s) required for the propagation of feature annotation.</text>
</comment>
<feature type="binding site" evidence="7">
    <location>
        <position position="209"/>
    </location>
    <ligand>
        <name>L-glutamine</name>
        <dbReference type="ChEBI" id="CHEBI:58359"/>
    </ligand>
</feature>
<dbReference type="InterPro" id="IPR022310">
    <property type="entry name" value="NAD/GMP_synthase"/>
</dbReference>
<dbReference type="Gene3D" id="3.60.110.10">
    <property type="entry name" value="Carbon-nitrogen hydrolase"/>
    <property type="match status" value="1"/>
</dbReference>
<dbReference type="InterPro" id="IPR014445">
    <property type="entry name" value="Gln-dep_NAD_synthase"/>
</dbReference>
<dbReference type="NCBIfam" id="NF002730">
    <property type="entry name" value="PRK02628.1"/>
    <property type="match status" value="1"/>
</dbReference>
<accession>A0A858RLB2</accession>
<comment type="similarity">
    <text evidence="9">Belongs to the NAD synthetase family.</text>
</comment>
<gene>
    <name evidence="7" type="primary">nadE</name>
    <name evidence="12" type="ORF">HHL09_14630</name>
</gene>
<dbReference type="AlphaFoldDB" id="A0A858RLB2"/>
<dbReference type="PANTHER" id="PTHR23090">
    <property type="entry name" value="NH 3 /GLUTAMINE-DEPENDENT NAD + SYNTHETASE"/>
    <property type="match status" value="1"/>
</dbReference>
<dbReference type="InterPro" id="IPR003694">
    <property type="entry name" value="NAD_synthase"/>
</dbReference>
<feature type="region of interest" description="Disordered" evidence="10">
    <location>
        <begin position="623"/>
        <end position="642"/>
    </location>
</feature>
<sequence>MPFSRYGFLRLAVCVPEVEVAAVEANTRHTIAALEKAAAAGAQLAVFPELGITGYSCADLFYQKRLLDAAEQAVKDVADACGRLGIAAVVGLPARNKDRLYNVAAVIGANGKLAGMVVKTHLPTNHEFYERRWFATAFDLPDGGEISFLGGTVPFGADLLFPVEEWPDCVLGVEICEDLWSVIPPSSSQAVAGANVLLNLSASNELLGKVGYRRDLVRQQSARCLAAYAYCSAGPGESTTDIVYSGHSLICENGGLLAETERLSFDVQVAVADIDVGKLHHERLVSSSYRESTTRSFRRVELHLKPWREKGGLLRRVDPRPFVPADPQRRTEHCEEIFRIQTVGLAKRLRHTKCKGIVLGLSGGLDSTLAALVAVRAFDLVGMDRKQIVAITMPGMGTTDRTRDNSVVLAEMLGLTLREIVIREAVEVHFRDIGHPPDLHDVTFENSQARERTQILMDVANQIGGFVLGTGDLSELALGWCTFNGDHMSMYHANAGVPKTLVRHLVEWCAEEVFRGPEAAVLHDIAATPISPELLPPDKEGKIVQQTEEVVGPYSLHDFFLFQFVRLGFPPDKIRYLAEIAFDGEYSPEVIAKWLDVFIRRFFSQQFKRNAMPDGPKVGSVALSPRGDWRMPSDSVSQSWLD</sequence>
<feature type="active site" description="Proton acceptor; for glutaminase activity" evidence="7">
    <location>
        <position position="49"/>
    </location>
</feature>
<evidence type="ECO:0000256" key="9">
    <source>
        <dbReference type="RuleBase" id="RU003811"/>
    </source>
</evidence>
<keyword evidence="4 7" id="KW-0547">Nucleotide-binding</keyword>
<dbReference type="GO" id="GO:0005737">
    <property type="term" value="C:cytoplasm"/>
    <property type="evidence" value="ECO:0007669"/>
    <property type="project" value="InterPro"/>
</dbReference>
<dbReference type="HAMAP" id="MF_02090">
    <property type="entry name" value="NadE_glutamine_dep"/>
    <property type="match status" value="1"/>
</dbReference>
<comment type="catalytic activity">
    <reaction evidence="7 8">
        <text>deamido-NAD(+) + L-glutamine + ATP + H2O = L-glutamate + AMP + diphosphate + NAD(+) + H(+)</text>
        <dbReference type="Rhea" id="RHEA:24384"/>
        <dbReference type="ChEBI" id="CHEBI:15377"/>
        <dbReference type="ChEBI" id="CHEBI:15378"/>
        <dbReference type="ChEBI" id="CHEBI:29985"/>
        <dbReference type="ChEBI" id="CHEBI:30616"/>
        <dbReference type="ChEBI" id="CHEBI:33019"/>
        <dbReference type="ChEBI" id="CHEBI:57540"/>
        <dbReference type="ChEBI" id="CHEBI:58359"/>
        <dbReference type="ChEBI" id="CHEBI:58437"/>
        <dbReference type="ChEBI" id="CHEBI:456215"/>
        <dbReference type="EC" id="6.3.5.1"/>
    </reaction>
</comment>
<feature type="binding site" evidence="7">
    <location>
        <begin position="480"/>
        <end position="483"/>
    </location>
    <ligand>
        <name>deamido-NAD(+)</name>
        <dbReference type="ChEBI" id="CHEBI:58437"/>
        <note>ligand shared between two neighboring subunits</note>
    </ligand>
</feature>
<dbReference type="Gene3D" id="3.40.50.620">
    <property type="entry name" value="HUPs"/>
    <property type="match status" value="1"/>
</dbReference>
<evidence type="ECO:0000256" key="8">
    <source>
        <dbReference type="PIRNR" id="PIRNR006630"/>
    </source>
</evidence>
<dbReference type="GO" id="GO:0009435">
    <property type="term" value="P:NAD+ biosynthetic process"/>
    <property type="evidence" value="ECO:0007669"/>
    <property type="project" value="UniProtKB-UniRule"/>
</dbReference>
<evidence type="ECO:0000256" key="4">
    <source>
        <dbReference type="ARBA" id="ARBA00022741"/>
    </source>
</evidence>
<dbReference type="Proteomes" id="UP000501812">
    <property type="component" value="Chromosome"/>
</dbReference>
<feature type="domain" description="CN hydrolase" evidence="11">
    <location>
        <begin position="9"/>
        <end position="276"/>
    </location>
</feature>
<comment type="function">
    <text evidence="7">Catalyzes the ATP-dependent amidation of deamido-NAD to form NAD. Uses L-glutamine as a nitrogen source.</text>
</comment>
<dbReference type="EC" id="6.3.5.1" evidence="7 8"/>
<feature type="binding site" evidence="7">
    <location>
        <position position="608"/>
    </location>
    <ligand>
        <name>deamido-NAD(+)</name>
        <dbReference type="ChEBI" id="CHEBI:58437"/>
        <note>ligand shared between two neighboring subunits</note>
    </ligand>
</feature>
<feature type="binding site" evidence="7">
    <location>
        <position position="446"/>
    </location>
    <ligand>
        <name>deamido-NAD(+)</name>
        <dbReference type="ChEBI" id="CHEBI:58437"/>
        <note>ligand shared between two neighboring subunits</note>
    </ligand>
</feature>
<evidence type="ECO:0000256" key="5">
    <source>
        <dbReference type="ARBA" id="ARBA00022840"/>
    </source>
</evidence>
<evidence type="ECO:0000259" key="11">
    <source>
        <dbReference type="PROSITE" id="PS50263"/>
    </source>
</evidence>
<dbReference type="PANTHER" id="PTHR23090:SF9">
    <property type="entry name" value="GLUTAMINE-DEPENDENT NAD(+) SYNTHETASE"/>
    <property type="match status" value="1"/>
</dbReference>
<evidence type="ECO:0000313" key="12">
    <source>
        <dbReference type="EMBL" id="QJE96970.1"/>
    </source>
</evidence>
<dbReference type="RefSeq" id="WP_169455370.1">
    <property type="nucleotide sequence ID" value="NZ_CP051774.1"/>
</dbReference>
<dbReference type="NCBIfam" id="TIGR00552">
    <property type="entry name" value="nadE"/>
    <property type="match status" value="1"/>
</dbReference>
<dbReference type="Gene3D" id="1.10.10.1140">
    <property type="entry name" value="Glutamine-dependent NAD+ synthetase, C-terminal domain"/>
    <property type="match status" value="1"/>
</dbReference>
<evidence type="ECO:0000256" key="2">
    <source>
        <dbReference type="ARBA" id="ARBA00007145"/>
    </source>
</evidence>
<dbReference type="CDD" id="cd07570">
    <property type="entry name" value="GAT_Gln-NAD-synth"/>
    <property type="match status" value="1"/>
</dbReference>
<comment type="pathway">
    <text evidence="1 7 8">Cofactor biosynthesis; NAD(+) biosynthesis; NAD(+) from deamido-NAD(+) (L-Gln route): step 1/1.</text>
</comment>
<dbReference type="GO" id="GO:0008795">
    <property type="term" value="F:NAD+ synthase activity"/>
    <property type="evidence" value="ECO:0007669"/>
    <property type="project" value="UniProtKB-UniRule"/>
</dbReference>
<organism evidence="12 13">
    <name type="scientific">Luteolibacter luteus</name>
    <dbReference type="NCBI Taxonomy" id="2728835"/>
    <lineage>
        <taxon>Bacteria</taxon>
        <taxon>Pseudomonadati</taxon>
        <taxon>Verrucomicrobiota</taxon>
        <taxon>Verrucomicrobiia</taxon>
        <taxon>Verrucomicrobiales</taxon>
        <taxon>Verrucomicrobiaceae</taxon>
        <taxon>Luteolibacter</taxon>
    </lineage>
</organism>
<dbReference type="KEGG" id="luo:HHL09_14630"/>
<dbReference type="PROSITE" id="PS50263">
    <property type="entry name" value="CN_HYDROLASE"/>
    <property type="match status" value="1"/>
</dbReference>
<feature type="binding site" evidence="7">
    <location>
        <position position="475"/>
    </location>
    <ligand>
        <name>deamido-NAD(+)</name>
        <dbReference type="ChEBI" id="CHEBI:58437"/>
        <note>ligand shared between two neighboring subunits</note>
    </ligand>
</feature>
<dbReference type="SUPFAM" id="SSF52402">
    <property type="entry name" value="Adenine nucleotide alpha hydrolases-like"/>
    <property type="match status" value="1"/>
</dbReference>
<dbReference type="InterPro" id="IPR014729">
    <property type="entry name" value="Rossmann-like_a/b/a_fold"/>
</dbReference>
<protein>
    <recommendedName>
        <fullName evidence="7 8">Glutamine-dependent NAD(+) synthetase</fullName>
        <ecNumber evidence="7 8">6.3.5.1</ecNumber>
    </recommendedName>
    <alternativeName>
        <fullName evidence="7 8">NAD(+) synthase [glutamine-hydrolyzing]</fullName>
    </alternativeName>
</protein>
<dbReference type="CDD" id="cd00553">
    <property type="entry name" value="NAD_synthase"/>
    <property type="match status" value="1"/>
</dbReference>
<feature type="binding site" evidence="7">
    <location>
        <position position="203"/>
    </location>
    <ligand>
        <name>L-glutamine</name>
        <dbReference type="ChEBI" id="CHEBI:58359"/>
    </ligand>
</feature>
<dbReference type="GO" id="GO:0005524">
    <property type="term" value="F:ATP binding"/>
    <property type="evidence" value="ECO:0007669"/>
    <property type="project" value="UniProtKB-UniRule"/>
</dbReference>
<evidence type="ECO:0000256" key="6">
    <source>
        <dbReference type="ARBA" id="ARBA00023027"/>
    </source>
</evidence>
<keyword evidence="6 7" id="KW-0520">NAD</keyword>
<dbReference type="EMBL" id="CP051774">
    <property type="protein sequence ID" value="QJE96970.1"/>
    <property type="molecule type" value="Genomic_DNA"/>
</dbReference>
<feature type="active site" description="For glutaminase activity" evidence="7">
    <location>
        <position position="119"/>
    </location>
</feature>
<dbReference type="InterPro" id="IPR036526">
    <property type="entry name" value="C-N_Hydrolase_sf"/>
</dbReference>
<dbReference type="PIRSF" id="PIRSF006630">
    <property type="entry name" value="NADS_GAT"/>
    <property type="match status" value="1"/>
</dbReference>
<name>A0A858RLB2_9BACT</name>
<feature type="binding site" evidence="7">
    <location>
        <position position="470"/>
    </location>
    <ligand>
        <name>ATP</name>
        <dbReference type="ChEBI" id="CHEBI:30616"/>
    </ligand>
</feature>
<evidence type="ECO:0000256" key="3">
    <source>
        <dbReference type="ARBA" id="ARBA00022598"/>
    </source>
</evidence>
<dbReference type="InterPro" id="IPR003010">
    <property type="entry name" value="C-N_Hydrolase"/>
</dbReference>
<dbReference type="GO" id="GO:0003952">
    <property type="term" value="F:NAD+ synthase (glutamine-hydrolyzing) activity"/>
    <property type="evidence" value="ECO:0007669"/>
    <property type="project" value="UniProtKB-UniRule"/>
</dbReference>
<dbReference type="UniPathway" id="UPA00253">
    <property type="reaction ID" value="UER00334"/>
</dbReference>
<proteinExistence type="inferred from homology"/>
<evidence type="ECO:0000313" key="13">
    <source>
        <dbReference type="Proteomes" id="UP000501812"/>
    </source>
</evidence>
<comment type="similarity">
    <text evidence="2 7 8">In the C-terminal section; belongs to the NAD synthetase family.</text>
</comment>
<keyword evidence="13" id="KW-1185">Reference proteome</keyword>
<dbReference type="SUPFAM" id="SSF56317">
    <property type="entry name" value="Carbon-nitrogen hydrolase"/>
    <property type="match status" value="1"/>
</dbReference>
<evidence type="ECO:0000256" key="7">
    <source>
        <dbReference type="HAMAP-Rule" id="MF_02090"/>
    </source>
</evidence>
<keyword evidence="3 7" id="KW-0436">Ligase</keyword>
<feature type="binding site" evidence="7">
    <location>
        <begin position="360"/>
        <end position="367"/>
    </location>
    <ligand>
        <name>ATP</name>
        <dbReference type="ChEBI" id="CHEBI:30616"/>
    </ligand>
</feature>
<dbReference type="Pfam" id="PF02540">
    <property type="entry name" value="NAD_synthase"/>
    <property type="match status" value="1"/>
</dbReference>